<sequence length="46" mass="4681">MGRLAPARMSRGEPVPSGKGEPGLAADWIASDAARALQALHAKGDP</sequence>
<dbReference type="KEGG" id="rin:ACS15_1447"/>
<accession>A0AAC9BFR6</accession>
<dbReference type="Proteomes" id="UP000077927">
    <property type="component" value="Chromosome 1"/>
</dbReference>
<dbReference type="AlphaFoldDB" id="A0AAC9BFR6"/>
<name>A0AAC9BFR6_9RALS</name>
<evidence type="ECO:0000256" key="1">
    <source>
        <dbReference type="SAM" id="MobiDB-lite"/>
    </source>
</evidence>
<protein>
    <submittedName>
        <fullName evidence="2">Uncharacterized protein</fullName>
    </submittedName>
</protein>
<gene>
    <name evidence="2" type="ORF">ACS15_1447</name>
</gene>
<evidence type="ECO:0000313" key="2">
    <source>
        <dbReference type="EMBL" id="ANH73498.1"/>
    </source>
</evidence>
<organism evidence="2 3">
    <name type="scientific">Ralstonia insidiosa</name>
    <dbReference type="NCBI Taxonomy" id="190721"/>
    <lineage>
        <taxon>Bacteria</taxon>
        <taxon>Pseudomonadati</taxon>
        <taxon>Pseudomonadota</taxon>
        <taxon>Betaproteobacteria</taxon>
        <taxon>Burkholderiales</taxon>
        <taxon>Burkholderiaceae</taxon>
        <taxon>Ralstonia</taxon>
    </lineage>
</organism>
<dbReference type="EMBL" id="CP012605">
    <property type="protein sequence ID" value="ANH73498.1"/>
    <property type="molecule type" value="Genomic_DNA"/>
</dbReference>
<feature type="region of interest" description="Disordered" evidence="1">
    <location>
        <begin position="1"/>
        <end position="23"/>
    </location>
</feature>
<evidence type="ECO:0000313" key="3">
    <source>
        <dbReference type="Proteomes" id="UP000077927"/>
    </source>
</evidence>
<reference evidence="2 3" key="1">
    <citation type="submission" date="2015-09" db="EMBL/GenBank/DDBJ databases">
        <authorList>
            <person name="Xu Y."/>
            <person name="Nagy A."/>
            <person name="Liu N.T."/>
            <person name="Nou X."/>
        </authorList>
    </citation>
    <scope>NUCLEOTIDE SEQUENCE [LARGE SCALE GENOMIC DNA]</scope>
    <source>
        <strain evidence="2 3">FC1138</strain>
    </source>
</reference>
<proteinExistence type="predicted"/>